<evidence type="ECO:0000313" key="3">
    <source>
        <dbReference type="Proteomes" id="UP000708298"/>
    </source>
</evidence>
<reference evidence="2" key="1">
    <citation type="journal article" date="2021" name="Microorganisms">
        <title>Acidisoma silvae sp. nov. and Acidisomacellulosilytica sp. nov., Two Acidophilic Bacteria Isolated from Decaying Wood, Hydrolyzing Cellulose and Producing Poly-3-hydroxybutyrate.</title>
        <authorList>
            <person name="Mieszkin S."/>
            <person name="Pouder E."/>
            <person name="Uroz S."/>
            <person name="Simon-Colin C."/>
            <person name="Alain K."/>
        </authorList>
    </citation>
    <scope>NUCLEOTIDE SEQUENCE</scope>
    <source>
        <strain evidence="2">HW T2.11</strain>
    </source>
</reference>
<gene>
    <name evidence="2" type="ORF">ASILVAE211_17660</name>
</gene>
<feature type="transmembrane region" description="Helical" evidence="1">
    <location>
        <begin position="108"/>
        <end position="127"/>
    </location>
</feature>
<dbReference type="EMBL" id="JAESVB010000009">
    <property type="protein sequence ID" value="MCB8877025.1"/>
    <property type="molecule type" value="Genomic_DNA"/>
</dbReference>
<feature type="transmembrane region" description="Helical" evidence="1">
    <location>
        <begin position="147"/>
        <end position="166"/>
    </location>
</feature>
<keyword evidence="1" id="KW-0812">Transmembrane</keyword>
<dbReference type="AlphaFoldDB" id="A0A963YV88"/>
<dbReference type="Pfam" id="PF09490">
    <property type="entry name" value="CbtA"/>
    <property type="match status" value="1"/>
</dbReference>
<keyword evidence="3" id="KW-1185">Reference proteome</keyword>
<comment type="caution">
    <text evidence="2">The sequence shown here is derived from an EMBL/GenBank/DDBJ whole genome shotgun (WGS) entry which is preliminary data.</text>
</comment>
<protein>
    <submittedName>
        <fullName evidence="2">CbtA family protein</fullName>
    </submittedName>
</protein>
<sequence>MVRSLLIRGMLVGFVAGLLVFGFAKIFGEPQVDRAIAFETAMDDAKMKADAAKGIHDRPEPELVSRPMQASFGLLTGVMVYATAFGGLFALVFAFANGRATELGPRAVSALLALTGFVAFYMVPNLKYPANPPSVGHPDTITIRTELYFAMMALSIAAMAVAAVLRKRLAPKLGVWEAAIISGAVYIVAVMVVAAILPPINEVPSDFPAVVLWHFRVDSAAMQIIMWMVLGLGFGALTERSFIAKGLYRPRLTPALVWR</sequence>
<keyword evidence="1" id="KW-1133">Transmembrane helix</keyword>
<organism evidence="2 3">
    <name type="scientific">Acidisoma silvae</name>
    <dbReference type="NCBI Taxonomy" id="2802396"/>
    <lineage>
        <taxon>Bacteria</taxon>
        <taxon>Pseudomonadati</taxon>
        <taxon>Pseudomonadota</taxon>
        <taxon>Alphaproteobacteria</taxon>
        <taxon>Acetobacterales</taxon>
        <taxon>Acidocellaceae</taxon>
        <taxon>Acidisoma</taxon>
    </lineage>
</organism>
<proteinExistence type="predicted"/>
<feature type="transmembrane region" description="Helical" evidence="1">
    <location>
        <begin position="178"/>
        <end position="200"/>
    </location>
</feature>
<keyword evidence="1" id="KW-0472">Membrane</keyword>
<evidence type="ECO:0000313" key="2">
    <source>
        <dbReference type="EMBL" id="MCB8877025.1"/>
    </source>
</evidence>
<name>A0A963YV88_9PROT</name>
<reference evidence="2" key="2">
    <citation type="submission" date="2021-01" db="EMBL/GenBank/DDBJ databases">
        <authorList>
            <person name="Mieszkin S."/>
            <person name="Pouder E."/>
            <person name="Alain K."/>
        </authorList>
    </citation>
    <scope>NUCLEOTIDE SEQUENCE</scope>
    <source>
        <strain evidence="2">HW T2.11</strain>
    </source>
</reference>
<feature type="transmembrane region" description="Helical" evidence="1">
    <location>
        <begin position="220"/>
        <end position="238"/>
    </location>
</feature>
<dbReference type="RefSeq" id="WP_227322681.1">
    <property type="nucleotide sequence ID" value="NZ_JAESVB010000009.1"/>
</dbReference>
<dbReference type="Proteomes" id="UP000708298">
    <property type="component" value="Unassembled WGS sequence"/>
</dbReference>
<evidence type="ECO:0000256" key="1">
    <source>
        <dbReference type="SAM" id="Phobius"/>
    </source>
</evidence>
<accession>A0A963YV88</accession>
<feature type="transmembrane region" description="Helical" evidence="1">
    <location>
        <begin position="72"/>
        <end position="96"/>
    </location>
</feature>
<dbReference type="InterPro" id="IPR012666">
    <property type="entry name" value="CbtA_put"/>
</dbReference>